<dbReference type="Proteomes" id="UP000070598">
    <property type="component" value="Unassembled WGS sequence"/>
</dbReference>
<evidence type="ECO:0000313" key="1">
    <source>
        <dbReference type="EMBL" id="KWW98104.1"/>
    </source>
</evidence>
<reference evidence="3" key="2">
    <citation type="submission" date="2015-02" db="EMBL/GenBank/DDBJ databases">
        <title>Physiological reanalysis, assessment of diazotrophy, and genome sequences of multiple isolates of Streptomyces thermoautotrophicus.</title>
        <authorList>
            <person name="MacKellar D.C."/>
            <person name="Lieber L."/>
            <person name="Norman J."/>
            <person name="Bolger A."/>
            <person name="Tobin C."/>
            <person name="Murray J.W."/>
            <person name="Friesen M."/>
            <person name="Prell J."/>
        </authorList>
    </citation>
    <scope>NUCLEOTIDE SEQUENCE [LARGE SCALE GENOMIC DNA]</scope>
    <source>
        <strain evidence="3">UBT1</strain>
    </source>
</reference>
<proteinExistence type="predicted"/>
<reference evidence="2 4" key="1">
    <citation type="submission" date="2015-02" db="EMBL/GenBank/DDBJ databases">
        <title>Physiological reanalysis, assessment of diazotrophy, and genome sequences of multiple isolates of Streptomyces thermoautotrophicus.</title>
        <authorList>
            <person name="MacKellar D.C."/>
            <person name="Lieber L."/>
            <person name="Norman J."/>
            <person name="Bolger A."/>
            <person name="Tobin C."/>
            <person name="Murray J.W."/>
            <person name="Prell J."/>
        </authorList>
    </citation>
    <scope>NUCLEOTIDE SEQUENCE [LARGE SCALE GENOMIC DNA]</scope>
    <source>
        <strain evidence="2 4">UBT1</strain>
    </source>
</reference>
<dbReference type="Proteomes" id="UP000070659">
    <property type="component" value="Unassembled WGS sequence"/>
</dbReference>
<gene>
    <name evidence="1" type="ORF">TH66_22815</name>
    <name evidence="2" type="ORF">TR74_06360</name>
</gene>
<dbReference type="EMBL" id="JYIJ01000019">
    <property type="protein sequence ID" value="KWW98104.1"/>
    <property type="molecule type" value="Genomic_DNA"/>
</dbReference>
<comment type="caution">
    <text evidence="2">The sequence shown here is derived from an EMBL/GenBank/DDBJ whole genome shotgun (WGS) entry which is preliminary data.</text>
</comment>
<protein>
    <submittedName>
        <fullName evidence="2">Uncharacterized protein</fullName>
    </submittedName>
</protein>
<accession>A0A132NIY1</accession>
<evidence type="ECO:0000313" key="3">
    <source>
        <dbReference type="Proteomes" id="UP000070598"/>
    </source>
</evidence>
<dbReference type="AlphaFoldDB" id="A0A132NIY1"/>
<dbReference type="EMBL" id="JYIK01000663">
    <property type="protein sequence ID" value="KWX09986.1"/>
    <property type="molecule type" value="Genomic_DNA"/>
</dbReference>
<evidence type="ECO:0000313" key="4">
    <source>
        <dbReference type="Proteomes" id="UP000070659"/>
    </source>
</evidence>
<name>A0A132NIY1_9ACTN</name>
<evidence type="ECO:0000313" key="2">
    <source>
        <dbReference type="EMBL" id="KWX09986.1"/>
    </source>
</evidence>
<sequence length="63" mass="7210">MDLVDRAFEVLRHPFQVRAQLAEQVAGALANLVFQVVEGSVDRLLDLFWKIAGLHDRPVRRRA</sequence>
<organism evidence="2 3">
    <name type="scientific">Carbonactinospora thermoautotrophica</name>
    <dbReference type="NCBI Taxonomy" id="1469144"/>
    <lineage>
        <taxon>Bacteria</taxon>
        <taxon>Bacillati</taxon>
        <taxon>Actinomycetota</taxon>
        <taxon>Actinomycetes</taxon>
        <taxon>Kitasatosporales</taxon>
        <taxon>Carbonactinosporaceae</taxon>
        <taxon>Carbonactinospora</taxon>
    </lineage>
</organism>